<dbReference type="AlphaFoldDB" id="A0AAV4WX44"/>
<name>A0AAV4WX44_CAEEX</name>
<dbReference type="Proteomes" id="UP001054945">
    <property type="component" value="Unassembled WGS sequence"/>
</dbReference>
<gene>
    <name evidence="1" type="ORF">CEXT_334481</name>
</gene>
<reference evidence="1 2" key="1">
    <citation type="submission" date="2021-06" db="EMBL/GenBank/DDBJ databases">
        <title>Caerostris extrusa draft genome.</title>
        <authorList>
            <person name="Kono N."/>
            <person name="Arakawa K."/>
        </authorList>
    </citation>
    <scope>NUCLEOTIDE SEQUENCE [LARGE SCALE GENOMIC DNA]</scope>
</reference>
<organism evidence="1 2">
    <name type="scientific">Caerostris extrusa</name>
    <name type="common">Bark spider</name>
    <name type="synonym">Caerostris bankana</name>
    <dbReference type="NCBI Taxonomy" id="172846"/>
    <lineage>
        <taxon>Eukaryota</taxon>
        <taxon>Metazoa</taxon>
        <taxon>Ecdysozoa</taxon>
        <taxon>Arthropoda</taxon>
        <taxon>Chelicerata</taxon>
        <taxon>Arachnida</taxon>
        <taxon>Araneae</taxon>
        <taxon>Araneomorphae</taxon>
        <taxon>Entelegynae</taxon>
        <taxon>Araneoidea</taxon>
        <taxon>Araneidae</taxon>
        <taxon>Caerostris</taxon>
    </lineage>
</organism>
<accession>A0AAV4WX44</accession>
<dbReference type="EMBL" id="BPLR01016850">
    <property type="protein sequence ID" value="GIY86843.1"/>
    <property type="molecule type" value="Genomic_DNA"/>
</dbReference>
<evidence type="ECO:0000313" key="1">
    <source>
        <dbReference type="EMBL" id="GIY86843.1"/>
    </source>
</evidence>
<protein>
    <submittedName>
        <fullName evidence="1">Uncharacterized protein</fullName>
    </submittedName>
</protein>
<evidence type="ECO:0000313" key="2">
    <source>
        <dbReference type="Proteomes" id="UP001054945"/>
    </source>
</evidence>
<proteinExistence type="predicted"/>
<comment type="caution">
    <text evidence="1">The sequence shown here is derived from an EMBL/GenBank/DDBJ whole genome shotgun (WGS) entry which is preliminary data.</text>
</comment>
<sequence length="73" mass="8209">MSGRCSFCFSSNKVHLKGIEFLLKVYVEHVTSKRTSKLVINDSKTVSLIWRLSPGQPKNIMSDQTGEAIACEY</sequence>
<keyword evidence="2" id="KW-1185">Reference proteome</keyword>